<protein>
    <submittedName>
        <fullName evidence="1">Primary amine oxidase-like</fullName>
    </submittedName>
</protein>
<gene>
    <name evidence="2" type="ORF">D8674_015790</name>
    <name evidence="1" type="ORF">D8674_043002</name>
</gene>
<reference evidence="1 3" key="2">
    <citation type="submission" date="2019-11" db="EMBL/GenBank/DDBJ databases">
        <title>A de novo genome assembly of a pear dwarfing rootstock.</title>
        <authorList>
            <person name="Wang F."/>
            <person name="Wang J."/>
            <person name="Li S."/>
            <person name="Zhang Y."/>
            <person name="Fang M."/>
            <person name="Ma L."/>
            <person name="Zhao Y."/>
            <person name="Jiang S."/>
        </authorList>
    </citation>
    <scope>NUCLEOTIDE SEQUENCE [LARGE SCALE GENOMIC DNA]</scope>
    <source>
        <strain evidence="1">S2</strain>
        <tissue evidence="1">Leaf</tissue>
    </source>
</reference>
<evidence type="ECO:0000313" key="3">
    <source>
        <dbReference type="Proteomes" id="UP000327157"/>
    </source>
</evidence>
<sequence length="123" mass="13479">MIPLHHLHIHPFPDPLCLPQATCCDTCDDRGLYVEERVVVLPSEDEGLIEFLELDGVERMGVKDGADNVKFLDGEGVERVVGGVGDVVFEAGRWDMGIGCGFWRSTRRSLLCSRGGQRHTGGA</sequence>
<keyword evidence="3" id="KW-1185">Reference proteome</keyword>
<reference evidence="1 3" key="1">
    <citation type="submission" date="2019-09" db="EMBL/GenBank/DDBJ databases">
        <authorList>
            <person name="Ou C."/>
        </authorList>
    </citation>
    <scope>NUCLEOTIDE SEQUENCE [LARGE SCALE GENOMIC DNA]</scope>
    <source>
        <strain evidence="1">S2</strain>
        <tissue evidence="1">Leaf</tissue>
    </source>
</reference>
<comment type="caution">
    <text evidence="1">The sequence shown here is derived from an EMBL/GenBank/DDBJ whole genome shotgun (WGS) entry which is preliminary data.</text>
</comment>
<evidence type="ECO:0000313" key="1">
    <source>
        <dbReference type="EMBL" id="KAB2620185.1"/>
    </source>
</evidence>
<accession>A0A5N5GX36</accession>
<dbReference type="Proteomes" id="UP000327157">
    <property type="component" value="Chromosome 16"/>
</dbReference>
<organism evidence="1 3">
    <name type="scientific">Pyrus ussuriensis x Pyrus communis</name>
    <dbReference type="NCBI Taxonomy" id="2448454"/>
    <lineage>
        <taxon>Eukaryota</taxon>
        <taxon>Viridiplantae</taxon>
        <taxon>Streptophyta</taxon>
        <taxon>Embryophyta</taxon>
        <taxon>Tracheophyta</taxon>
        <taxon>Spermatophyta</taxon>
        <taxon>Magnoliopsida</taxon>
        <taxon>eudicotyledons</taxon>
        <taxon>Gunneridae</taxon>
        <taxon>Pentapetalae</taxon>
        <taxon>rosids</taxon>
        <taxon>fabids</taxon>
        <taxon>Rosales</taxon>
        <taxon>Rosaceae</taxon>
        <taxon>Amygdaloideae</taxon>
        <taxon>Maleae</taxon>
        <taxon>Pyrus</taxon>
    </lineage>
</organism>
<name>A0A5N5GX36_9ROSA</name>
<dbReference type="EMBL" id="SMOL01000354">
    <property type="protein sequence ID" value="KAB2620185.1"/>
    <property type="molecule type" value="Genomic_DNA"/>
</dbReference>
<proteinExistence type="predicted"/>
<evidence type="ECO:0000313" key="2">
    <source>
        <dbReference type="EMBL" id="KAB2624130.1"/>
    </source>
</evidence>
<dbReference type="AlphaFoldDB" id="A0A5N5GX36"/>
<dbReference type="EMBL" id="SMOL01000160">
    <property type="protein sequence ID" value="KAB2624130.1"/>
    <property type="molecule type" value="Genomic_DNA"/>
</dbReference>